<evidence type="ECO:0000313" key="2">
    <source>
        <dbReference type="EMBL" id="USF86417.1"/>
    </source>
</evidence>
<gene>
    <name evidence="2" type="ORF">L0Y14_09700</name>
</gene>
<dbReference type="AlphaFoldDB" id="A0A9J6ZUI4"/>
<dbReference type="RefSeq" id="WP_138921886.1">
    <property type="nucleotide sequence ID" value="NZ_CP090569.1"/>
</dbReference>
<keyword evidence="1" id="KW-0472">Membrane</keyword>
<feature type="transmembrane region" description="Helical" evidence="1">
    <location>
        <begin position="43"/>
        <end position="61"/>
    </location>
</feature>
<evidence type="ECO:0000313" key="3">
    <source>
        <dbReference type="Proteomes" id="UP001056649"/>
    </source>
</evidence>
<accession>A0A9J6ZUI4</accession>
<evidence type="ECO:0000256" key="1">
    <source>
        <dbReference type="SAM" id="Phobius"/>
    </source>
</evidence>
<keyword evidence="1" id="KW-1133">Transmembrane helix</keyword>
<organism evidence="2 3">
    <name type="scientific">Candidatus Endoriftia persephonae</name>
    <dbReference type="NCBI Taxonomy" id="393765"/>
    <lineage>
        <taxon>Bacteria</taxon>
        <taxon>Pseudomonadati</taxon>
        <taxon>Pseudomonadota</taxon>
        <taxon>Gammaproteobacteria</taxon>
        <taxon>Chromatiales</taxon>
        <taxon>Sedimenticolaceae</taxon>
        <taxon>Candidatus Endoriftia</taxon>
    </lineage>
</organism>
<keyword evidence="1" id="KW-0812">Transmembrane</keyword>
<proteinExistence type="predicted"/>
<protein>
    <submittedName>
        <fullName evidence="2">Uncharacterized protein</fullName>
    </submittedName>
</protein>
<reference evidence="2" key="1">
    <citation type="journal article" date="2022" name="Mol. Ecol. Resour.">
        <title>The complete and closed genome of the facultative generalist Candidatus Endoriftia persephone from deep-sea hydrothermal vents.</title>
        <authorList>
            <person name="de Oliveira A.L."/>
            <person name="Srivastava A."/>
            <person name="Espada-Hinojosa S."/>
            <person name="Bright M."/>
        </authorList>
    </citation>
    <scope>NUCLEOTIDE SEQUENCE</scope>
    <source>
        <strain evidence="2">Tica-EPR-9o50.N</strain>
    </source>
</reference>
<feature type="transmembrane region" description="Helical" evidence="1">
    <location>
        <begin position="7"/>
        <end position="23"/>
    </location>
</feature>
<dbReference type="KEGG" id="eps:L0Y14_09700"/>
<keyword evidence="3" id="KW-1185">Reference proteome</keyword>
<dbReference type="EMBL" id="CP090569">
    <property type="protein sequence ID" value="USF86417.1"/>
    <property type="molecule type" value="Genomic_DNA"/>
</dbReference>
<dbReference type="Proteomes" id="UP001056649">
    <property type="component" value="Chromosome"/>
</dbReference>
<name>A0A9J6ZUI4_9GAMM</name>
<sequence>MAEKNTSIFFSIFILSIAIFAIGGDPWSSDLLGAVFEKQTKNYILVASGIISAISFILYLSEKNKFKRSIKKIGNEYYSNTVASHIERENINPEVIEKTIQFGSSIKRNDIIKYSWVNPEGSKYLVITNLKGVILEVSC</sequence>